<dbReference type="Proteomes" id="UP000664317">
    <property type="component" value="Unassembled WGS sequence"/>
</dbReference>
<evidence type="ECO:0000313" key="1">
    <source>
        <dbReference type="EMBL" id="MBN7813721.1"/>
    </source>
</evidence>
<proteinExistence type="predicted"/>
<evidence type="ECO:0008006" key="3">
    <source>
        <dbReference type="Google" id="ProtNLM"/>
    </source>
</evidence>
<dbReference type="EMBL" id="JAFKCT010000028">
    <property type="protein sequence ID" value="MBN7813721.1"/>
    <property type="molecule type" value="Genomic_DNA"/>
</dbReference>
<organism evidence="1 2">
    <name type="scientific">Algoriphagus oliviformis</name>
    <dbReference type="NCBI Taxonomy" id="2811231"/>
    <lineage>
        <taxon>Bacteria</taxon>
        <taxon>Pseudomonadati</taxon>
        <taxon>Bacteroidota</taxon>
        <taxon>Cytophagia</taxon>
        <taxon>Cytophagales</taxon>
        <taxon>Cyclobacteriaceae</taxon>
        <taxon>Algoriphagus</taxon>
    </lineage>
</organism>
<gene>
    <name evidence="1" type="ORF">J0A68_22395</name>
</gene>
<comment type="caution">
    <text evidence="1">The sequence shown here is derived from an EMBL/GenBank/DDBJ whole genome shotgun (WGS) entry which is preliminary data.</text>
</comment>
<sequence>MNQKITAFGLLIGETTAGLVQHGFCVSGQTVRIETFEQLINFGAGRQFFGFKSPPMQSLKPLPSIKPMLNILLFIAIILTSCTSQKALELEVINSTFIDMVGTYYYNEPAPPAPYRPIHPDSIYNEIEGEIELTIEFDGEKYESKDSLTKAKEWEIERDSLLDEFNNFDWEKYKQDSIEWYKLLNYPKRDKRNIVLQIKDSLIVPRLDFLDLSYRLTEKGFKENFLLDDSWRTLTIKLLKSKLNKAPFNFSELSKIGDYDLKPVNFESSDHDRVVATLIFSRVVFNQDKKQACYYYQEYCGRNCGYGYLVFAERINGKWKLKAKRQLWIS</sequence>
<protein>
    <recommendedName>
        <fullName evidence="3">Lipoprotein</fullName>
    </recommendedName>
</protein>
<accession>A0ABS3CC33</accession>
<evidence type="ECO:0000313" key="2">
    <source>
        <dbReference type="Proteomes" id="UP000664317"/>
    </source>
</evidence>
<dbReference type="RefSeq" id="WP_206580494.1">
    <property type="nucleotide sequence ID" value="NZ_JAFKCT010000028.1"/>
</dbReference>
<reference evidence="1 2" key="1">
    <citation type="submission" date="2021-03" db="EMBL/GenBank/DDBJ databases">
        <title>novel species isolated from a fishpond in China.</title>
        <authorList>
            <person name="Lu H."/>
            <person name="Cai Z."/>
        </authorList>
    </citation>
    <scope>NUCLEOTIDE SEQUENCE [LARGE SCALE GENOMIC DNA]</scope>
    <source>
        <strain evidence="1 2">H41</strain>
    </source>
</reference>
<name>A0ABS3CC33_9BACT</name>
<keyword evidence="2" id="KW-1185">Reference proteome</keyword>